<dbReference type="Pfam" id="PF00092">
    <property type="entry name" value="VWA"/>
    <property type="match status" value="1"/>
</dbReference>
<dbReference type="Proteomes" id="UP000267096">
    <property type="component" value="Unassembled WGS sequence"/>
</dbReference>
<organism evidence="5">
    <name type="scientific">Anisakis simplex</name>
    <name type="common">Herring worm</name>
    <dbReference type="NCBI Taxonomy" id="6269"/>
    <lineage>
        <taxon>Eukaryota</taxon>
        <taxon>Metazoa</taxon>
        <taxon>Ecdysozoa</taxon>
        <taxon>Nematoda</taxon>
        <taxon>Chromadorea</taxon>
        <taxon>Rhabditida</taxon>
        <taxon>Spirurina</taxon>
        <taxon>Ascaridomorpha</taxon>
        <taxon>Ascaridoidea</taxon>
        <taxon>Anisakidae</taxon>
        <taxon>Anisakis</taxon>
        <taxon>Anisakis simplex complex</taxon>
    </lineage>
</organism>
<dbReference type="PROSITE" id="PS50234">
    <property type="entry name" value="VWFA"/>
    <property type="match status" value="1"/>
</dbReference>
<proteinExistence type="predicted"/>
<dbReference type="Gene3D" id="3.40.50.410">
    <property type="entry name" value="von Willebrand factor, type A domain"/>
    <property type="match status" value="1"/>
</dbReference>
<keyword evidence="4" id="KW-1185">Reference proteome</keyword>
<dbReference type="InterPro" id="IPR002035">
    <property type="entry name" value="VWF_A"/>
</dbReference>
<keyword evidence="1" id="KW-0732">Signal</keyword>
<evidence type="ECO:0000313" key="3">
    <source>
        <dbReference type="EMBL" id="VDK61760.1"/>
    </source>
</evidence>
<evidence type="ECO:0000259" key="2">
    <source>
        <dbReference type="PROSITE" id="PS50234"/>
    </source>
</evidence>
<sequence length="101" mass="11736">MWLFSFWIYPIALLLVCSELVQSCADFIFVIDGSASAPQQFKRVIRLLKGVADELRIDSTGHRVAILEYSSLAKASKWRRYYFEHISVRLLKTFGLFIAFR</sequence>
<dbReference type="WBParaSite" id="ASIM_0001844601-mRNA-1">
    <property type="protein sequence ID" value="ASIM_0001844601-mRNA-1"/>
    <property type="gene ID" value="ASIM_0001844601"/>
</dbReference>
<evidence type="ECO:0000313" key="4">
    <source>
        <dbReference type="Proteomes" id="UP000267096"/>
    </source>
</evidence>
<gene>
    <name evidence="3" type="ORF">ASIM_LOCUS17847</name>
</gene>
<dbReference type="InterPro" id="IPR036465">
    <property type="entry name" value="vWFA_dom_sf"/>
</dbReference>
<accession>A0A0M3KBU9</accession>
<dbReference type="EMBL" id="UYRR01034651">
    <property type="protein sequence ID" value="VDK61760.1"/>
    <property type="molecule type" value="Genomic_DNA"/>
</dbReference>
<feature type="domain" description="VWFA" evidence="2">
    <location>
        <begin position="26"/>
        <end position="71"/>
    </location>
</feature>
<reference evidence="3 4" key="2">
    <citation type="submission" date="2018-11" db="EMBL/GenBank/DDBJ databases">
        <authorList>
            <consortium name="Pathogen Informatics"/>
        </authorList>
    </citation>
    <scope>NUCLEOTIDE SEQUENCE [LARGE SCALE GENOMIC DNA]</scope>
</reference>
<evidence type="ECO:0000256" key="1">
    <source>
        <dbReference type="SAM" id="SignalP"/>
    </source>
</evidence>
<name>A0A0M3KBU9_ANISI</name>
<feature type="signal peptide" evidence="1">
    <location>
        <begin position="1"/>
        <end position="23"/>
    </location>
</feature>
<feature type="chain" id="PRO_5043121435" evidence="1">
    <location>
        <begin position="24"/>
        <end position="101"/>
    </location>
</feature>
<evidence type="ECO:0000313" key="5">
    <source>
        <dbReference type="WBParaSite" id="ASIM_0001844601-mRNA-1"/>
    </source>
</evidence>
<dbReference type="SUPFAM" id="SSF53300">
    <property type="entry name" value="vWA-like"/>
    <property type="match status" value="1"/>
</dbReference>
<protein>
    <submittedName>
        <fullName evidence="5">VWFA domain-containing protein</fullName>
    </submittedName>
</protein>
<reference evidence="5" key="1">
    <citation type="submission" date="2017-02" db="UniProtKB">
        <authorList>
            <consortium name="WormBaseParasite"/>
        </authorList>
    </citation>
    <scope>IDENTIFICATION</scope>
</reference>
<dbReference type="AlphaFoldDB" id="A0A0M3KBU9"/>